<comment type="catalytic activity">
    <reaction evidence="2">
        <text>Hydrolysis of (1-&gt;6)-alpha-D-glucosidic branch linkages in glycogen phosphorylase limit dextrin.</text>
        <dbReference type="EC" id="3.2.1.33"/>
    </reaction>
</comment>
<keyword evidence="8" id="KW-0963">Cytoplasm</keyword>
<evidence type="ECO:0000256" key="7">
    <source>
        <dbReference type="ARBA" id="ARBA00020723"/>
    </source>
</evidence>
<dbReference type="Pfam" id="PF06202">
    <property type="entry name" value="GDE_C"/>
    <property type="match status" value="1"/>
</dbReference>
<dbReference type="Pfam" id="PF14702">
    <property type="entry name" value="hGDE_central"/>
    <property type="match status" value="1"/>
</dbReference>
<feature type="domain" description="Glycogen debranching enzyme glucanotransferase" evidence="22">
    <location>
        <begin position="99"/>
        <end position="523"/>
    </location>
</feature>
<dbReference type="NCBIfam" id="TIGR01531">
    <property type="entry name" value="glyc_debranch"/>
    <property type="match status" value="1"/>
</dbReference>
<dbReference type="InterPro" id="IPR008928">
    <property type="entry name" value="6-hairpin_glycosidase_sf"/>
</dbReference>
<evidence type="ECO:0000256" key="14">
    <source>
        <dbReference type="ARBA" id="ARBA00023056"/>
    </source>
</evidence>
<keyword evidence="15" id="KW-0511">Multifunctional enzyme</keyword>
<dbReference type="Proteomes" id="UP000694400">
    <property type="component" value="Chromosome 8"/>
</dbReference>
<feature type="domain" description="Glycogen debranching enzyme central" evidence="23">
    <location>
        <begin position="668"/>
        <end position="945"/>
    </location>
</feature>
<protein>
    <recommendedName>
        <fullName evidence="7">Glycogen debranching enzyme</fullName>
        <ecNumber evidence="5">2.4.1.25</ecNumber>
        <ecNumber evidence="6">3.2.1.33</ecNumber>
    </recommendedName>
    <alternativeName>
        <fullName evidence="18">Glycogen debrancher</fullName>
    </alternativeName>
</protein>
<dbReference type="InterPro" id="IPR006421">
    <property type="entry name" value="Glycogen_debranch_met"/>
</dbReference>
<evidence type="ECO:0000313" key="25">
    <source>
        <dbReference type="Proteomes" id="UP000694400"/>
    </source>
</evidence>
<dbReference type="GO" id="GO:0004134">
    <property type="term" value="F:4-alpha-glucanotransferase activity"/>
    <property type="evidence" value="ECO:0007669"/>
    <property type="project" value="UniProtKB-EC"/>
</dbReference>
<dbReference type="GO" id="GO:0005978">
    <property type="term" value="P:glycogen biosynthetic process"/>
    <property type="evidence" value="ECO:0007669"/>
    <property type="project" value="UniProtKB-KW"/>
</dbReference>
<dbReference type="SUPFAM" id="SSF51445">
    <property type="entry name" value="(Trans)glycosidases"/>
    <property type="match status" value="1"/>
</dbReference>
<evidence type="ECO:0000256" key="17">
    <source>
        <dbReference type="ARBA" id="ARBA00025780"/>
    </source>
</evidence>
<name>A0A8B9TM15_ANAPL</name>
<dbReference type="InterPro" id="IPR017853">
    <property type="entry name" value="GH"/>
</dbReference>
<dbReference type="GO" id="GO:0005980">
    <property type="term" value="P:glycogen catabolic process"/>
    <property type="evidence" value="ECO:0007669"/>
    <property type="project" value="InterPro"/>
</dbReference>
<dbReference type="Pfam" id="PF14701">
    <property type="entry name" value="hDGE_amylase"/>
    <property type="match status" value="1"/>
</dbReference>
<evidence type="ECO:0000313" key="24">
    <source>
        <dbReference type="Ensembl" id="ENSAPLP00020022914.1"/>
    </source>
</evidence>
<keyword evidence="14" id="KW-0320">Glycogen biosynthesis</keyword>
<dbReference type="Gene3D" id="3.20.20.80">
    <property type="entry name" value="Glycosidases"/>
    <property type="match status" value="1"/>
</dbReference>
<evidence type="ECO:0000256" key="9">
    <source>
        <dbReference type="ARBA" id="ARBA00022553"/>
    </source>
</evidence>
<comment type="similarity">
    <text evidence="17">Belongs to the glycogen debranching enzyme family.</text>
</comment>
<evidence type="ECO:0000259" key="22">
    <source>
        <dbReference type="Pfam" id="PF14701"/>
    </source>
</evidence>
<organism evidence="24 25">
    <name type="scientific">Anas platyrhynchos</name>
    <name type="common">Mallard</name>
    <name type="synonym">Anas boschas</name>
    <dbReference type="NCBI Taxonomy" id="8839"/>
    <lineage>
        <taxon>Eukaryota</taxon>
        <taxon>Metazoa</taxon>
        <taxon>Chordata</taxon>
        <taxon>Craniata</taxon>
        <taxon>Vertebrata</taxon>
        <taxon>Euteleostomi</taxon>
        <taxon>Archelosauria</taxon>
        <taxon>Archosauria</taxon>
        <taxon>Dinosauria</taxon>
        <taxon>Saurischia</taxon>
        <taxon>Theropoda</taxon>
        <taxon>Coelurosauria</taxon>
        <taxon>Aves</taxon>
        <taxon>Neognathae</taxon>
        <taxon>Galloanserae</taxon>
        <taxon>Anseriformes</taxon>
        <taxon>Anatidae</taxon>
        <taxon>Anatinae</taxon>
        <taxon>Anas</taxon>
    </lineage>
</organism>
<keyword evidence="16" id="KW-0326">Glycosidase</keyword>
<evidence type="ECO:0000259" key="20">
    <source>
        <dbReference type="Pfam" id="PF06202"/>
    </source>
</evidence>
<evidence type="ECO:0000256" key="5">
    <source>
        <dbReference type="ARBA" id="ARBA00012560"/>
    </source>
</evidence>
<keyword evidence="12" id="KW-0378">Hydrolase</keyword>
<dbReference type="InterPro" id="IPR032790">
    <property type="entry name" value="GDE_C"/>
</dbReference>
<evidence type="ECO:0000256" key="18">
    <source>
        <dbReference type="ARBA" id="ARBA00031477"/>
    </source>
</evidence>
<keyword evidence="10" id="KW-0328">Glycosyltransferase</keyword>
<comment type="function">
    <text evidence="3">Multifunctional enzyme acting as 1,4-alpha-D-glucan:1,4-alpha-D-glucan 4-alpha-D-glycosyltransferase and amylo-1,6-glucosidase in glycogen degradation.</text>
</comment>
<dbReference type="InterPro" id="IPR029436">
    <property type="entry name" value="AGL_euk_N"/>
</dbReference>
<reference evidence="24" key="1">
    <citation type="submission" date="2019-08" db="EMBL/GenBank/DDBJ databases">
        <title>Three high-quality genomes provides insights into domestication of ducks.</title>
        <authorList>
            <person name="Hou Z.C."/>
            <person name="Zhu F."/>
            <person name="Yin Z.T."/>
            <person name="Zhang F."/>
        </authorList>
    </citation>
    <scope>NUCLEOTIDE SEQUENCE [LARGE SCALE GENOMIC DNA]</scope>
</reference>
<evidence type="ECO:0000256" key="1">
    <source>
        <dbReference type="ARBA" id="ARBA00000439"/>
    </source>
</evidence>
<evidence type="ECO:0000256" key="16">
    <source>
        <dbReference type="ARBA" id="ARBA00023295"/>
    </source>
</evidence>
<dbReference type="InterPro" id="IPR032792">
    <property type="entry name" value="AGL_glucanoTrfase"/>
</dbReference>
<dbReference type="Ensembl" id="ENSAPLT00020024736.1">
    <property type="protein sequence ID" value="ENSAPLP00020022914.1"/>
    <property type="gene ID" value="ENSAPLG00020015583.1"/>
</dbReference>
<dbReference type="CDD" id="cd11327">
    <property type="entry name" value="AmyAc_Glg_debranch_2"/>
    <property type="match status" value="1"/>
</dbReference>
<sequence length="1465" mass="166596">HFALERFELQFRLGPTLQGKHVTVCTNYPASGELFDRHKFRTLSWHNPTGKEDDSDKYCKLDLQISGSYQYYFSLGNEKSGGGYIVVDPILRVGADNHVLPLDCVTLQTFLAKCLGPFHEWEDRLKVAKETGYNMIHFTPLQKLGLSRSCYSLADQLEVNPEFSSHNKKCTWSDIGALVDKMKNEWNMLCITDVVYNHTATNSEWLRMHPECGYNLVNSPHLKPAWVLDRALWHLTCMVADGKCIDKGVPPLIENDHHLNCVRKIIWEEIYPKIKLWEFFQVDVNKAVEQFRTLLTQGKESVTKSDPNQHLQIVQDPEYRRFGCTVDMNIALATFIPHSNGPGAIEECCNWFRKRIEELNAEQHRQIHHHQEQAVNCLAGTVVYERLAGHGPKLGPISRKYPLVTRYFTYPFKDMTVEEEEAMIHRPDKACYFMAHNGWVMGDDPLRNFAEPGSNVYLRRELICWGDSVKLRYGNKPEDCPYLWAHMKKYTEITAKYFHGVRLDNCHSTPIHSTARSVRPNLYVIAELFTGSEYIDNVFVNRLGITSLIREAMTAYNSHEEGRLVYRFGGEPVGSFVQPRLRPLMPAIAHALFMDITHDNECPIQHRSAYDALPSAMIVSMACCATGSTKGYDELVPHQISVVSEERFYSTWNPAAHLTSGEVNFQTGILAGRLAINRLHQELGAKGFNQVYVDQVDEDIVAVTRHCPNTHQSVVAVSRTAFRDPKTSFYSKEVPEMCIPGKIEEVVLEARTIERNTNPYKKDERFINGLPNFTVELREHIQVINSKIIKQAGTAIKGPNEFVQEIEFENLTPGSVIVFRVSLDPKAQEAVGVLRSHLIQFSPHFKSGSLPDDHSAPILKTLFSSIASKLSLADLNQVLYRCEAEEQEDGGGCYNIPNWSPLKYAGLQGLMSVMADIRPKNDLGHPFCDNLRSGDWMIDYVSNRLISRTGACAEVGKWLKAMFIYLKKIPRYLIPCYFDAILVGAYTTLLDVGWHQMSSFVQNGSTFVKHLSLGSIQMCGIGKYSCLPDLLNEITNEKEQCCVSLAAGLPHFSSGIFRSWGRDTFIALRGLNVSYRANIILAFGGTLRHGLIPNLLGQGTHARYNCRDAVWWWLQCIQDYCKIVPNGLDILRCPVSRMYPRDDSSPQPAGSVDQPLYEVIQEAMQRHMEGINFRERNAGPQIDQNMRDEGFNVTAGVDRETGFVFGGNRFNCGTWMDKMGESDRARNRGIPATPRDGSAVEIVGLCKSTVRWLLDFHHKKTRKIQAHFEKLFFVSENPADPNEKHPNLVHKRGIYKDSYGASSPWCDYQLRPNFAIAMVVAPELFTPERAWKALQIAEEKLLGPLGMKTLDPDDMVYCGVYDNALDNDNYNVARGFNYHQGPEWLWPIGYFLRAKLYFSKLIGPQIYAKTVVMIKNVLSRHYVHLERSSWKGLPELTNENGQYCPFSCETQAWSISVILEILYDL</sequence>
<evidence type="ECO:0000256" key="11">
    <source>
        <dbReference type="ARBA" id="ARBA00022679"/>
    </source>
</evidence>
<comment type="subcellular location">
    <subcellularLocation>
        <location evidence="4">Cytoplasm</location>
    </subcellularLocation>
</comment>
<dbReference type="PANTHER" id="PTHR10569:SF2">
    <property type="entry name" value="GLYCOGEN DEBRANCHING ENZYME"/>
    <property type="match status" value="1"/>
</dbReference>
<comment type="catalytic activity">
    <reaction evidence="1">
        <text>Transfers a segment of a (1-&gt;4)-alpha-D-glucan to a new position in an acceptor, which may be glucose or a (1-&gt;4)-alpha-D-glucan.</text>
        <dbReference type="EC" id="2.4.1.25"/>
    </reaction>
</comment>
<evidence type="ECO:0000256" key="2">
    <source>
        <dbReference type="ARBA" id="ARBA00000927"/>
    </source>
</evidence>
<reference evidence="24" key="2">
    <citation type="submission" date="2025-08" db="UniProtKB">
        <authorList>
            <consortium name="Ensembl"/>
        </authorList>
    </citation>
    <scope>IDENTIFICATION</scope>
</reference>
<evidence type="ECO:0000256" key="15">
    <source>
        <dbReference type="ARBA" id="ARBA00023268"/>
    </source>
</evidence>
<evidence type="ECO:0000256" key="12">
    <source>
        <dbReference type="ARBA" id="ARBA00022801"/>
    </source>
</evidence>
<proteinExistence type="inferred from homology"/>
<keyword evidence="11" id="KW-0808">Transferase</keyword>
<dbReference type="EC" id="3.2.1.33" evidence="6"/>
<dbReference type="InterPro" id="IPR010401">
    <property type="entry name" value="AGL/Gdb1"/>
</dbReference>
<evidence type="ECO:0000256" key="6">
    <source>
        <dbReference type="ARBA" id="ARBA00012778"/>
    </source>
</evidence>
<evidence type="ECO:0000256" key="13">
    <source>
        <dbReference type="ARBA" id="ARBA00022843"/>
    </source>
</evidence>
<keyword evidence="9" id="KW-0597">Phosphoprotein</keyword>
<dbReference type="PANTHER" id="PTHR10569">
    <property type="entry name" value="GLYCOGEN DEBRANCHING ENZYME"/>
    <property type="match status" value="1"/>
</dbReference>
<feature type="domain" description="Glycogen debranching enzyme C-terminal" evidence="20">
    <location>
        <begin position="1034"/>
        <end position="1460"/>
    </location>
</feature>
<comment type="subunit">
    <text evidence="19">Monomer. Interacts with NHLRC1/malin.</text>
</comment>
<keyword evidence="13" id="KW-0832">Ubl conjugation</keyword>
<evidence type="ECO:0000256" key="19">
    <source>
        <dbReference type="ARBA" id="ARBA00063438"/>
    </source>
</evidence>
<evidence type="ECO:0000256" key="3">
    <source>
        <dbReference type="ARBA" id="ARBA00003530"/>
    </source>
</evidence>
<evidence type="ECO:0000259" key="21">
    <source>
        <dbReference type="Pfam" id="PF14699"/>
    </source>
</evidence>
<accession>A0A8B9TM15</accession>
<dbReference type="FunFam" id="1.50.10.10:FF:000039">
    <property type="entry name" value="Glycogen debranching enzyme Gdb1, putative"/>
    <property type="match status" value="1"/>
</dbReference>
<dbReference type="InterPro" id="IPR032788">
    <property type="entry name" value="AGL_central"/>
</dbReference>
<evidence type="ECO:0000256" key="4">
    <source>
        <dbReference type="ARBA" id="ARBA00004496"/>
    </source>
</evidence>
<dbReference type="SUPFAM" id="SSF48208">
    <property type="entry name" value="Six-hairpin glycosidases"/>
    <property type="match status" value="1"/>
</dbReference>
<dbReference type="GO" id="GO:0005737">
    <property type="term" value="C:cytoplasm"/>
    <property type="evidence" value="ECO:0007669"/>
    <property type="project" value="UniProtKB-SubCell"/>
</dbReference>
<feature type="domain" description="Eukaryotic glycogen debranching enzyme N-terminal" evidence="21">
    <location>
        <begin position="9"/>
        <end position="93"/>
    </location>
</feature>
<dbReference type="Pfam" id="PF14699">
    <property type="entry name" value="hGDE_N"/>
    <property type="match status" value="1"/>
</dbReference>
<reference evidence="24" key="3">
    <citation type="submission" date="2025-09" db="UniProtKB">
        <authorList>
            <consortium name="Ensembl"/>
        </authorList>
    </citation>
    <scope>IDENTIFICATION</scope>
</reference>
<dbReference type="FunFam" id="3.20.20.80:FF:000070">
    <property type="entry name" value="GDB1p Glycogen debranching enzyme"/>
    <property type="match status" value="1"/>
</dbReference>
<evidence type="ECO:0000256" key="8">
    <source>
        <dbReference type="ARBA" id="ARBA00022490"/>
    </source>
</evidence>
<dbReference type="EC" id="2.4.1.25" evidence="5"/>
<evidence type="ECO:0000259" key="23">
    <source>
        <dbReference type="Pfam" id="PF14702"/>
    </source>
</evidence>
<evidence type="ECO:0000256" key="10">
    <source>
        <dbReference type="ARBA" id="ARBA00022676"/>
    </source>
</evidence>
<dbReference type="GO" id="GO:0004135">
    <property type="term" value="F:amylo-alpha-1,6-glucosidase activity"/>
    <property type="evidence" value="ECO:0007669"/>
    <property type="project" value="UniProtKB-EC"/>
</dbReference>
<dbReference type="FunFam" id="3.20.20.80:FF:000051">
    <property type="entry name" value="glycogen debranching enzyme isoform X2"/>
    <property type="match status" value="1"/>
</dbReference>